<evidence type="ECO:0000256" key="1">
    <source>
        <dbReference type="ARBA" id="ARBA00023125"/>
    </source>
</evidence>
<dbReference type="RefSeq" id="WP_192862894.1">
    <property type="nucleotide sequence ID" value="NZ_JADAQT010000083.1"/>
</dbReference>
<organism evidence="3 4">
    <name type="scientific">Myceligenerans pegani</name>
    <dbReference type="NCBI Taxonomy" id="2776917"/>
    <lineage>
        <taxon>Bacteria</taxon>
        <taxon>Bacillati</taxon>
        <taxon>Actinomycetota</taxon>
        <taxon>Actinomycetes</taxon>
        <taxon>Micrococcales</taxon>
        <taxon>Promicromonosporaceae</taxon>
        <taxon>Myceligenerans</taxon>
    </lineage>
</organism>
<evidence type="ECO:0000313" key="4">
    <source>
        <dbReference type="Proteomes" id="UP000625527"/>
    </source>
</evidence>
<protein>
    <submittedName>
        <fullName evidence="3">Winged helix-turn-helix domain-containing protein</fullName>
    </submittedName>
</protein>
<keyword evidence="1" id="KW-0238">DNA-binding</keyword>
<dbReference type="InterPro" id="IPR036388">
    <property type="entry name" value="WH-like_DNA-bd_sf"/>
</dbReference>
<evidence type="ECO:0000259" key="2">
    <source>
        <dbReference type="Pfam" id="PF00486"/>
    </source>
</evidence>
<dbReference type="Pfam" id="PF00486">
    <property type="entry name" value="Trans_reg_C"/>
    <property type="match status" value="1"/>
</dbReference>
<dbReference type="InterPro" id="IPR016032">
    <property type="entry name" value="Sig_transdc_resp-reg_C-effctor"/>
</dbReference>
<proteinExistence type="predicted"/>
<dbReference type="InterPro" id="IPR001867">
    <property type="entry name" value="OmpR/PhoB-type_DNA-bd"/>
</dbReference>
<sequence>MDLRRPRGTCLGTASTGRPQAIVSAVKRLRRRLEGVEGVGIETVRGVGYRLVLADRAERG</sequence>
<keyword evidence="4" id="KW-1185">Reference proteome</keyword>
<comment type="caution">
    <text evidence="3">The sequence shown here is derived from an EMBL/GenBank/DDBJ whole genome shotgun (WGS) entry which is preliminary data.</text>
</comment>
<reference evidence="3 4" key="1">
    <citation type="submission" date="2020-10" db="EMBL/GenBank/DDBJ databases">
        <title>Myceligenerans pegani sp. nov., an endophytic actinomycete isolated from Peganum harmala L. in Xinjiang, China.</title>
        <authorList>
            <person name="Xin L."/>
        </authorList>
    </citation>
    <scope>NUCLEOTIDE SEQUENCE [LARGE SCALE GENOMIC DNA]</scope>
    <source>
        <strain evidence="3 4">TRM65318</strain>
    </source>
</reference>
<gene>
    <name evidence="3" type="ORF">IHE71_11520</name>
</gene>
<name>A0ABR9MZC1_9MICO</name>
<dbReference type="Proteomes" id="UP000625527">
    <property type="component" value="Unassembled WGS sequence"/>
</dbReference>
<feature type="domain" description="OmpR/PhoB-type" evidence="2">
    <location>
        <begin position="14"/>
        <end position="51"/>
    </location>
</feature>
<accession>A0ABR9MZC1</accession>
<evidence type="ECO:0000313" key="3">
    <source>
        <dbReference type="EMBL" id="MBE1876336.1"/>
    </source>
</evidence>
<dbReference type="SUPFAM" id="SSF46894">
    <property type="entry name" value="C-terminal effector domain of the bipartite response regulators"/>
    <property type="match status" value="1"/>
</dbReference>
<dbReference type="Gene3D" id="1.10.10.10">
    <property type="entry name" value="Winged helix-like DNA-binding domain superfamily/Winged helix DNA-binding domain"/>
    <property type="match status" value="1"/>
</dbReference>
<dbReference type="EMBL" id="JADAQT010000083">
    <property type="protein sequence ID" value="MBE1876336.1"/>
    <property type="molecule type" value="Genomic_DNA"/>
</dbReference>